<name>A0A1I3LSN8_9RHOB</name>
<protein>
    <submittedName>
        <fullName evidence="1">Uncharacterized protein</fullName>
    </submittedName>
</protein>
<dbReference type="STRING" id="588602.SAMN04487991_1125"/>
<evidence type="ECO:0000313" key="1">
    <source>
        <dbReference type="EMBL" id="SFI87466.1"/>
    </source>
</evidence>
<dbReference type="Proteomes" id="UP000199630">
    <property type="component" value="Unassembled WGS sequence"/>
</dbReference>
<dbReference type="AlphaFoldDB" id="A0A1I3LSN8"/>
<gene>
    <name evidence="1" type="ORF">SAMN04487991_1125</name>
</gene>
<reference evidence="2" key="1">
    <citation type="submission" date="2016-10" db="EMBL/GenBank/DDBJ databases">
        <authorList>
            <person name="Varghese N."/>
            <person name="Submissions S."/>
        </authorList>
    </citation>
    <scope>NUCLEOTIDE SEQUENCE [LARGE SCALE GENOMIC DNA]</scope>
    <source>
        <strain evidence="2">DSM 26471</strain>
    </source>
</reference>
<evidence type="ECO:0000313" key="2">
    <source>
        <dbReference type="Proteomes" id="UP000199630"/>
    </source>
</evidence>
<accession>A0A1I3LSN8</accession>
<sequence length="133" mass="14467">MTSFPAKSAPDANAEETAVIPLGTLNKRIQDEMVALVMLAAEVQIALGPTLAEAKALSPAVQRSLQAIDRLHQTLDDLQRVMGHLSTQTEQDAVAIDPLSEVIRLRHLAHKLFDNIDAPFALSEDDSGEIAWF</sequence>
<dbReference type="OrthoDB" id="7852812at2"/>
<dbReference type="RefSeq" id="WP_090058698.1">
    <property type="nucleotide sequence ID" value="NZ_FORH01000001.1"/>
</dbReference>
<keyword evidence="2" id="KW-1185">Reference proteome</keyword>
<proteinExistence type="predicted"/>
<organism evidence="1 2">
    <name type="scientific">Celeribacter neptunius</name>
    <dbReference type="NCBI Taxonomy" id="588602"/>
    <lineage>
        <taxon>Bacteria</taxon>
        <taxon>Pseudomonadati</taxon>
        <taxon>Pseudomonadota</taxon>
        <taxon>Alphaproteobacteria</taxon>
        <taxon>Rhodobacterales</taxon>
        <taxon>Roseobacteraceae</taxon>
        <taxon>Celeribacter</taxon>
    </lineage>
</organism>
<dbReference type="EMBL" id="FORH01000001">
    <property type="protein sequence ID" value="SFI87466.1"/>
    <property type="molecule type" value="Genomic_DNA"/>
</dbReference>